<dbReference type="OrthoDB" id="1100386at2759"/>
<dbReference type="GO" id="GO:0007189">
    <property type="term" value="P:adenylate cyclase-activating G protein-coupled receptor signaling pathway"/>
    <property type="evidence" value="ECO:0007669"/>
    <property type="project" value="TreeGrafter"/>
</dbReference>
<reference evidence="7" key="1">
    <citation type="submission" date="2025-08" db="UniProtKB">
        <authorList>
            <consortium name="RefSeq"/>
        </authorList>
    </citation>
    <scope>IDENTIFICATION</scope>
</reference>
<dbReference type="PANTHER" id="PTHR12011:SF469">
    <property type="entry name" value="ADHESION G PROTEIN-COUPLED RECEPTOR E1-RELATED"/>
    <property type="match status" value="1"/>
</dbReference>
<keyword evidence="4 5" id="KW-0472">Membrane</keyword>
<dbReference type="AlphaFoldDB" id="A0A8M1KAP9"/>
<proteinExistence type="predicted"/>
<evidence type="ECO:0000313" key="6">
    <source>
        <dbReference type="Proteomes" id="UP000515152"/>
    </source>
</evidence>
<dbReference type="Pfam" id="PF00002">
    <property type="entry name" value="7tm_2"/>
    <property type="match status" value="1"/>
</dbReference>
<feature type="transmembrane region" description="Helical" evidence="5">
    <location>
        <begin position="78"/>
        <end position="101"/>
    </location>
</feature>
<feature type="transmembrane region" description="Helical" evidence="5">
    <location>
        <begin position="52"/>
        <end position="72"/>
    </location>
</feature>
<name>A0A8M1KAP9_CLUHA</name>
<evidence type="ECO:0000256" key="5">
    <source>
        <dbReference type="SAM" id="Phobius"/>
    </source>
</evidence>
<dbReference type="GO" id="GO:0005886">
    <property type="term" value="C:plasma membrane"/>
    <property type="evidence" value="ECO:0007669"/>
    <property type="project" value="TreeGrafter"/>
</dbReference>
<evidence type="ECO:0000313" key="7">
    <source>
        <dbReference type="RefSeq" id="XP_042559550.1"/>
    </source>
</evidence>
<dbReference type="KEGG" id="char:122128798"/>
<evidence type="ECO:0000256" key="4">
    <source>
        <dbReference type="ARBA" id="ARBA00023136"/>
    </source>
</evidence>
<sequence>MLNALNNDMHAQFPIFPCQCNVIFFTVIFIGFSSIISKANTDISKIKQMKILIMKTAVQFFILGCPWILGFFVKSSDILNILFLFLNSQQGTFLFLVHCVLNEGVRQQYRKWWLNLKQGSNRTNPYNASAVTKTTSSR</sequence>
<organism evidence="6 7">
    <name type="scientific">Clupea harengus</name>
    <name type="common">Atlantic herring</name>
    <dbReference type="NCBI Taxonomy" id="7950"/>
    <lineage>
        <taxon>Eukaryota</taxon>
        <taxon>Metazoa</taxon>
        <taxon>Chordata</taxon>
        <taxon>Craniata</taxon>
        <taxon>Vertebrata</taxon>
        <taxon>Euteleostomi</taxon>
        <taxon>Actinopterygii</taxon>
        <taxon>Neopterygii</taxon>
        <taxon>Teleostei</taxon>
        <taxon>Clupei</taxon>
        <taxon>Clupeiformes</taxon>
        <taxon>Clupeoidei</taxon>
        <taxon>Clupeidae</taxon>
        <taxon>Clupea</taxon>
    </lineage>
</organism>
<dbReference type="RefSeq" id="XP_042559550.1">
    <property type="nucleotide sequence ID" value="XM_042703616.1"/>
</dbReference>
<dbReference type="GeneID" id="122128798"/>
<comment type="subcellular location">
    <subcellularLocation>
        <location evidence="1">Membrane</location>
        <topology evidence="1">Multi-pass membrane protein</topology>
    </subcellularLocation>
</comment>
<evidence type="ECO:0000256" key="2">
    <source>
        <dbReference type="ARBA" id="ARBA00022692"/>
    </source>
</evidence>
<keyword evidence="6" id="KW-1185">Reference proteome</keyword>
<keyword evidence="3 5" id="KW-1133">Transmembrane helix</keyword>
<feature type="transmembrane region" description="Helical" evidence="5">
    <location>
        <begin position="12"/>
        <end position="32"/>
    </location>
</feature>
<gene>
    <name evidence="7" type="primary">LOC122128798</name>
</gene>
<dbReference type="Proteomes" id="UP000515152">
    <property type="component" value="Chromosome 24"/>
</dbReference>
<dbReference type="PANTHER" id="PTHR12011">
    <property type="entry name" value="ADHESION G-PROTEIN COUPLED RECEPTOR"/>
    <property type="match status" value="1"/>
</dbReference>
<evidence type="ECO:0000256" key="1">
    <source>
        <dbReference type="ARBA" id="ARBA00004141"/>
    </source>
</evidence>
<keyword evidence="2 5" id="KW-0812">Transmembrane</keyword>
<evidence type="ECO:0000256" key="3">
    <source>
        <dbReference type="ARBA" id="ARBA00022989"/>
    </source>
</evidence>
<accession>A0A8M1KAP9</accession>
<dbReference type="InterPro" id="IPR000832">
    <property type="entry name" value="GPCR_2_secretin-like"/>
</dbReference>
<dbReference type="GO" id="GO:0004930">
    <property type="term" value="F:G protein-coupled receptor activity"/>
    <property type="evidence" value="ECO:0007669"/>
    <property type="project" value="InterPro"/>
</dbReference>
<protein>
    <submittedName>
        <fullName evidence="7">Adhesion G protein-coupled receptor E3-like</fullName>
    </submittedName>
</protein>